<protein>
    <recommendedName>
        <fullName evidence="3">DUF6594 domain-containing protein</fullName>
    </recommendedName>
</protein>
<dbReference type="AlphaFoldDB" id="A0A8H4WR82"/>
<dbReference type="InterPro" id="IPR046529">
    <property type="entry name" value="DUF6594"/>
</dbReference>
<name>A0A8H4WR82_9HYPO</name>
<feature type="transmembrane region" description="Helical" evidence="2">
    <location>
        <begin position="296"/>
        <end position="314"/>
    </location>
</feature>
<dbReference type="PANTHER" id="PTHR34502">
    <property type="entry name" value="DUF6594 DOMAIN-CONTAINING PROTEIN-RELATED"/>
    <property type="match status" value="1"/>
</dbReference>
<keyword evidence="2" id="KW-1133">Transmembrane helix</keyword>
<keyword evidence="2" id="KW-0472">Membrane</keyword>
<dbReference type="EMBL" id="JABEXW010001108">
    <property type="protein sequence ID" value="KAF4947357.1"/>
    <property type="molecule type" value="Genomic_DNA"/>
</dbReference>
<organism evidence="4 5">
    <name type="scientific">Fusarium sarcochroum</name>
    <dbReference type="NCBI Taxonomy" id="1208366"/>
    <lineage>
        <taxon>Eukaryota</taxon>
        <taxon>Fungi</taxon>
        <taxon>Dikarya</taxon>
        <taxon>Ascomycota</taxon>
        <taxon>Pezizomycotina</taxon>
        <taxon>Sordariomycetes</taxon>
        <taxon>Hypocreomycetidae</taxon>
        <taxon>Hypocreales</taxon>
        <taxon>Nectriaceae</taxon>
        <taxon>Fusarium</taxon>
        <taxon>Fusarium lateritium species complex</taxon>
    </lineage>
</organism>
<gene>
    <name evidence="4" type="ORF">FSARC_13978</name>
</gene>
<reference evidence="4" key="1">
    <citation type="journal article" date="2020" name="BMC Genomics">
        <title>Correction to: Identification and distribution of gene clusters required for synthesis of sphingolipid metabolism inhibitors in diverse species of the filamentous fungus Fusarium.</title>
        <authorList>
            <person name="Kim H.S."/>
            <person name="Lohmar J.M."/>
            <person name="Busman M."/>
            <person name="Brown D.W."/>
            <person name="Naumann T.A."/>
            <person name="Divon H.H."/>
            <person name="Lysoe E."/>
            <person name="Uhlig S."/>
            <person name="Proctor R.H."/>
        </authorList>
    </citation>
    <scope>NUCLEOTIDE SEQUENCE</scope>
    <source>
        <strain evidence="4">NRRL 20472</strain>
    </source>
</reference>
<evidence type="ECO:0000259" key="3">
    <source>
        <dbReference type="Pfam" id="PF20237"/>
    </source>
</evidence>
<comment type="caution">
    <text evidence="4">The sequence shown here is derived from an EMBL/GenBank/DDBJ whole genome shotgun (WGS) entry which is preliminary data.</text>
</comment>
<feature type="region of interest" description="Disordered" evidence="1">
    <location>
        <begin position="1"/>
        <end position="36"/>
    </location>
</feature>
<feature type="transmembrane region" description="Helical" evidence="2">
    <location>
        <begin position="245"/>
        <end position="264"/>
    </location>
</feature>
<keyword evidence="5" id="KW-1185">Reference proteome</keyword>
<dbReference type="OrthoDB" id="5342093at2759"/>
<evidence type="ECO:0000313" key="4">
    <source>
        <dbReference type="EMBL" id="KAF4947357.1"/>
    </source>
</evidence>
<accession>A0A8H4WR82</accession>
<keyword evidence="2" id="KW-0812">Transmembrane</keyword>
<feature type="compositionally biased region" description="Polar residues" evidence="1">
    <location>
        <begin position="1"/>
        <end position="12"/>
    </location>
</feature>
<proteinExistence type="predicted"/>
<dbReference type="PANTHER" id="PTHR34502:SF5">
    <property type="entry name" value="DUF6594 DOMAIN-CONTAINING PROTEIN"/>
    <property type="match status" value="1"/>
</dbReference>
<evidence type="ECO:0000256" key="1">
    <source>
        <dbReference type="SAM" id="MobiDB-lite"/>
    </source>
</evidence>
<dbReference type="Pfam" id="PF20237">
    <property type="entry name" value="DUF6594"/>
    <property type="match status" value="1"/>
</dbReference>
<feature type="transmembrane region" description="Helical" evidence="2">
    <location>
        <begin position="271"/>
        <end position="290"/>
    </location>
</feature>
<dbReference type="Proteomes" id="UP000622797">
    <property type="component" value="Unassembled WGS sequence"/>
</dbReference>
<sequence length="316" mass="34712">MNSPTTTQNTGNGLPAAGSPNAEQISPSDEGYPKLAKLMGESPETGIFRRFRQLNTLHLLRLQAELHAMEDELRDVIQEDLQSDDPATKDSSRNFFLLKRCAEQGKESEQYELLVEIGNKLNQYNAALSALNTVAEMPKPEKRPLELLRLWLSDQGQDGPFPSGTESTIWESGDSDEYISLDRTAANDRISSLVRGALLDIYHFGSEGCRKLISKFQTHDLSVPASGPSVRKYDDDKLRAVSDGITAALASLLPTGMILVLYFVKRMLVRIGLVIIFTTIFSIVMSFYPGAKKGEVFAAVAAFTAVEVVFIGSTSS</sequence>
<feature type="domain" description="DUF6594" evidence="3">
    <location>
        <begin position="32"/>
        <end position="308"/>
    </location>
</feature>
<evidence type="ECO:0000256" key="2">
    <source>
        <dbReference type="SAM" id="Phobius"/>
    </source>
</evidence>
<evidence type="ECO:0000313" key="5">
    <source>
        <dbReference type="Proteomes" id="UP000622797"/>
    </source>
</evidence>
<reference evidence="4" key="2">
    <citation type="submission" date="2020-05" db="EMBL/GenBank/DDBJ databases">
        <authorList>
            <person name="Kim H.-S."/>
            <person name="Proctor R.H."/>
            <person name="Brown D.W."/>
        </authorList>
    </citation>
    <scope>NUCLEOTIDE SEQUENCE</scope>
    <source>
        <strain evidence="4">NRRL 20472</strain>
    </source>
</reference>